<gene>
    <name evidence="1" type="ORF">QAD02_002290</name>
</gene>
<organism evidence="1 2">
    <name type="scientific">Eretmocerus hayati</name>
    <dbReference type="NCBI Taxonomy" id="131215"/>
    <lineage>
        <taxon>Eukaryota</taxon>
        <taxon>Metazoa</taxon>
        <taxon>Ecdysozoa</taxon>
        <taxon>Arthropoda</taxon>
        <taxon>Hexapoda</taxon>
        <taxon>Insecta</taxon>
        <taxon>Pterygota</taxon>
        <taxon>Neoptera</taxon>
        <taxon>Endopterygota</taxon>
        <taxon>Hymenoptera</taxon>
        <taxon>Apocrita</taxon>
        <taxon>Proctotrupomorpha</taxon>
        <taxon>Chalcidoidea</taxon>
        <taxon>Aphelinidae</taxon>
        <taxon>Aphelininae</taxon>
        <taxon>Eretmocerus</taxon>
    </lineage>
</organism>
<dbReference type="Proteomes" id="UP001239111">
    <property type="component" value="Chromosome 3"/>
</dbReference>
<dbReference type="EMBL" id="CM056743">
    <property type="protein sequence ID" value="KAJ8671031.1"/>
    <property type="molecule type" value="Genomic_DNA"/>
</dbReference>
<accession>A0ACC2NIU8</accession>
<name>A0ACC2NIU8_9HYME</name>
<protein>
    <submittedName>
        <fullName evidence="1">Uncharacterized protein</fullName>
    </submittedName>
</protein>
<reference evidence="1" key="1">
    <citation type="submission" date="2023-04" db="EMBL/GenBank/DDBJ databases">
        <title>A chromosome-level genome assembly of the parasitoid wasp Eretmocerus hayati.</title>
        <authorList>
            <person name="Zhong Y."/>
            <person name="Liu S."/>
            <person name="Liu Y."/>
        </authorList>
    </citation>
    <scope>NUCLEOTIDE SEQUENCE</scope>
    <source>
        <strain evidence="1">ZJU_SS_LIU_2023</strain>
    </source>
</reference>
<keyword evidence="2" id="KW-1185">Reference proteome</keyword>
<proteinExistence type="predicted"/>
<evidence type="ECO:0000313" key="1">
    <source>
        <dbReference type="EMBL" id="KAJ8671031.1"/>
    </source>
</evidence>
<comment type="caution">
    <text evidence="1">The sequence shown here is derived from an EMBL/GenBank/DDBJ whole genome shotgun (WGS) entry which is preliminary data.</text>
</comment>
<evidence type="ECO:0000313" key="2">
    <source>
        <dbReference type="Proteomes" id="UP001239111"/>
    </source>
</evidence>
<sequence length="191" mass="21636">MVAAPNERCNDADKPHQLTPVNKQHQSVCDRIGINTTVIAPPISPRSREWLAGKAQEIGRQEPTKKTLMDLPSINRLQIHVLKQTRKLKRIQVFDEARAWSRSEQSLSSSKPLDTVANDIPPCIISTERMIPPTLEQAETTFEEKEEEPKTSMGDFNSKKWQKEWSAAKELAKRGCADKLLNLLRAQLEAD</sequence>